<dbReference type="Proteomes" id="UP001596074">
    <property type="component" value="Unassembled WGS sequence"/>
</dbReference>
<dbReference type="RefSeq" id="WP_378283706.1">
    <property type="nucleotide sequence ID" value="NZ_JBHSON010000028.1"/>
</dbReference>
<protein>
    <submittedName>
        <fullName evidence="1">Uncharacterized protein</fullName>
    </submittedName>
</protein>
<keyword evidence="2" id="KW-1185">Reference proteome</keyword>
<evidence type="ECO:0000313" key="2">
    <source>
        <dbReference type="Proteomes" id="UP001596074"/>
    </source>
</evidence>
<reference evidence="2" key="1">
    <citation type="journal article" date="2019" name="Int. J. Syst. Evol. Microbiol.">
        <title>The Global Catalogue of Microorganisms (GCM) 10K type strain sequencing project: providing services to taxonomists for standard genome sequencing and annotation.</title>
        <authorList>
            <consortium name="The Broad Institute Genomics Platform"/>
            <consortium name="The Broad Institute Genome Sequencing Center for Infectious Disease"/>
            <person name="Wu L."/>
            <person name="Ma J."/>
        </authorList>
    </citation>
    <scope>NUCLEOTIDE SEQUENCE [LARGE SCALE GENOMIC DNA]</scope>
    <source>
        <strain evidence="2">KCTC 42087</strain>
    </source>
</reference>
<organism evidence="1 2">
    <name type="scientific">Actinomadura rugatobispora</name>
    <dbReference type="NCBI Taxonomy" id="1994"/>
    <lineage>
        <taxon>Bacteria</taxon>
        <taxon>Bacillati</taxon>
        <taxon>Actinomycetota</taxon>
        <taxon>Actinomycetes</taxon>
        <taxon>Streptosporangiales</taxon>
        <taxon>Thermomonosporaceae</taxon>
        <taxon>Actinomadura</taxon>
    </lineage>
</organism>
<comment type="caution">
    <text evidence="1">The sequence shown here is derived from an EMBL/GenBank/DDBJ whole genome shotgun (WGS) entry which is preliminary data.</text>
</comment>
<gene>
    <name evidence="1" type="ORF">ACFPZN_20775</name>
</gene>
<dbReference type="EMBL" id="JBHSON010000028">
    <property type="protein sequence ID" value="MFC5748071.1"/>
    <property type="molecule type" value="Genomic_DNA"/>
</dbReference>
<accession>A0ABW1A0U9</accession>
<evidence type="ECO:0000313" key="1">
    <source>
        <dbReference type="EMBL" id="MFC5748071.1"/>
    </source>
</evidence>
<sequence length="49" mass="5253">MQQLRVHGVPVTQTRTAAFRQLVLQAPAPVVAQALGYHPGTAASGTWNR</sequence>
<proteinExistence type="predicted"/>
<name>A0ABW1A0U9_9ACTN</name>